<dbReference type="Proteomes" id="UP000789759">
    <property type="component" value="Unassembled WGS sequence"/>
</dbReference>
<comment type="similarity">
    <text evidence="9">Belongs to the class I-like SAM-binding methyltransferase superfamily. Trm1 family.</text>
</comment>
<evidence type="ECO:0000313" key="12">
    <source>
        <dbReference type="Proteomes" id="UP000789759"/>
    </source>
</evidence>
<evidence type="ECO:0000256" key="9">
    <source>
        <dbReference type="PROSITE-ProRule" id="PRU00958"/>
    </source>
</evidence>
<dbReference type="EMBL" id="CAJVQA010005637">
    <property type="protein sequence ID" value="CAG8625015.1"/>
    <property type="molecule type" value="Genomic_DNA"/>
</dbReference>
<evidence type="ECO:0000256" key="1">
    <source>
        <dbReference type="ARBA" id="ARBA00022555"/>
    </source>
</evidence>
<keyword evidence="6 9" id="KW-0694">RNA-binding</keyword>
<dbReference type="PANTHER" id="PTHR10631">
    <property type="entry name" value="N 2 ,N 2 -DIMETHYLGUANOSINE TRNA METHYLTRANSFERASE"/>
    <property type="match status" value="1"/>
</dbReference>
<evidence type="ECO:0000256" key="6">
    <source>
        <dbReference type="ARBA" id="ARBA00022884"/>
    </source>
</evidence>
<organism evidence="11 12">
    <name type="scientific">Cetraspora pellucida</name>
    <dbReference type="NCBI Taxonomy" id="1433469"/>
    <lineage>
        <taxon>Eukaryota</taxon>
        <taxon>Fungi</taxon>
        <taxon>Fungi incertae sedis</taxon>
        <taxon>Mucoromycota</taxon>
        <taxon>Glomeromycotina</taxon>
        <taxon>Glomeromycetes</taxon>
        <taxon>Diversisporales</taxon>
        <taxon>Gigasporaceae</taxon>
        <taxon>Cetraspora</taxon>
    </lineage>
</organism>
<dbReference type="GO" id="GO:0002940">
    <property type="term" value="P:tRNA N2-guanine methylation"/>
    <property type="evidence" value="ECO:0007669"/>
    <property type="project" value="TreeGrafter"/>
</dbReference>
<evidence type="ECO:0000313" key="11">
    <source>
        <dbReference type="EMBL" id="CAG8625015.1"/>
    </source>
</evidence>
<evidence type="ECO:0000256" key="8">
    <source>
        <dbReference type="ARBA" id="ARBA00051897"/>
    </source>
</evidence>
<gene>
    <name evidence="11" type="ORF">CPELLU_LOCUS8113</name>
</gene>
<dbReference type="FunFam" id="3.30.56.70:FF:000001">
    <property type="entry name" value="tRNA (guanine(26)-N(2))-dimethyltransferase"/>
    <property type="match status" value="1"/>
</dbReference>
<evidence type="ECO:0000256" key="5">
    <source>
        <dbReference type="ARBA" id="ARBA00022694"/>
    </source>
</evidence>
<evidence type="ECO:0000256" key="10">
    <source>
        <dbReference type="SAM" id="MobiDB-lite"/>
    </source>
</evidence>
<keyword evidence="3 9" id="KW-0808">Transferase</keyword>
<dbReference type="GO" id="GO:0160104">
    <property type="term" value="F:tRNA (guanine(26)-N2)-dimethyltransferase activity"/>
    <property type="evidence" value="ECO:0007669"/>
    <property type="project" value="UniProtKB-UniRule"/>
</dbReference>
<dbReference type="PANTHER" id="PTHR10631:SF3">
    <property type="entry name" value="TRNA (GUANINE(26)-N(2))-DIMETHYLTRANSFERASE"/>
    <property type="match status" value="1"/>
</dbReference>
<dbReference type="PROSITE" id="PS51626">
    <property type="entry name" value="SAM_MT_TRM1"/>
    <property type="match status" value="1"/>
</dbReference>
<dbReference type="Pfam" id="PF02005">
    <property type="entry name" value="TRM"/>
    <property type="match status" value="1"/>
</dbReference>
<dbReference type="InterPro" id="IPR029063">
    <property type="entry name" value="SAM-dependent_MTases_sf"/>
</dbReference>
<evidence type="ECO:0000256" key="7">
    <source>
        <dbReference type="ARBA" id="ARBA00039099"/>
    </source>
</evidence>
<sequence length="547" mass="61805">MPLHSTLCEIAIYAKSQKKNFLKYILAVKNCHTRLFTSVGSFEKTVKMDSEYSVITEGKASILFPQNNKVFYNNVQQFNRDLSVAAIRIWSEIFSEEKQKKAQQKKDSDIKTQCNSSLTECLHHIRQPSKTYTFTILEALAASGLRSIRYAKEISNIKYIVANDLDLDAVNLINRNVEYNELSKDFVRANQGDACSVLYQHRNFPDRFDVIDLDPYGTAAPFIDGAVQAVEEGGLLCITCTDLANLTGSNYPEKCYANYGSIPVKGEFCHEMALRILLHTLSTSAAKYRRHIIPLLCCSIDFYIRIFVRVVTSPVEPLAKVTGKNSFVPITGPIVNSSCEHCENKFHVGGPIWSHSIHDKKFVHRMLEHIKESSKETYQTHSRMLGMLSVVMEELDVPLFHSLPTLAGTLHCTNPPLKIFCSAILNKGYKVSASHAMPGSVKTDAPMDVIWDIFRSWIQLHPVTMKNIKENSPARKILAVEPSFIADFTIHPNAEPTSRKIKLVRYQQNPEKFWGPKARATGKRKVKDVENDESTEQLPSAKKKNNN</sequence>
<dbReference type="GO" id="GO:0005634">
    <property type="term" value="C:nucleus"/>
    <property type="evidence" value="ECO:0007669"/>
    <property type="project" value="TreeGrafter"/>
</dbReference>
<evidence type="ECO:0000256" key="4">
    <source>
        <dbReference type="ARBA" id="ARBA00022691"/>
    </source>
</evidence>
<keyword evidence="2 9" id="KW-0489">Methyltransferase</keyword>
<dbReference type="OrthoDB" id="6349953at2759"/>
<feature type="region of interest" description="Disordered" evidence="10">
    <location>
        <begin position="514"/>
        <end position="547"/>
    </location>
</feature>
<reference evidence="11" key="1">
    <citation type="submission" date="2021-06" db="EMBL/GenBank/DDBJ databases">
        <authorList>
            <person name="Kallberg Y."/>
            <person name="Tangrot J."/>
            <person name="Rosling A."/>
        </authorList>
    </citation>
    <scope>NUCLEOTIDE SEQUENCE</scope>
    <source>
        <strain evidence="11">FL966</strain>
    </source>
</reference>
<dbReference type="AlphaFoldDB" id="A0A9N9D3L7"/>
<comment type="caution">
    <text evidence="11">The sequence shown here is derived from an EMBL/GenBank/DDBJ whole genome shotgun (WGS) entry which is preliminary data.</text>
</comment>
<comment type="catalytic activity">
    <reaction evidence="8 9">
        <text>guanosine(26) in tRNA + 2 S-adenosyl-L-methionine = N(2)-dimethylguanosine(26) in tRNA + 2 S-adenosyl-L-homocysteine + 2 H(+)</text>
        <dbReference type="Rhea" id="RHEA:43140"/>
        <dbReference type="Rhea" id="RHEA-COMP:10359"/>
        <dbReference type="Rhea" id="RHEA-COMP:10360"/>
        <dbReference type="ChEBI" id="CHEBI:15378"/>
        <dbReference type="ChEBI" id="CHEBI:57856"/>
        <dbReference type="ChEBI" id="CHEBI:59789"/>
        <dbReference type="ChEBI" id="CHEBI:74269"/>
        <dbReference type="ChEBI" id="CHEBI:74513"/>
        <dbReference type="EC" id="2.1.1.216"/>
    </reaction>
</comment>
<proteinExistence type="inferred from homology"/>
<keyword evidence="5 9" id="KW-0819">tRNA processing</keyword>
<dbReference type="Gene3D" id="3.40.50.150">
    <property type="entry name" value="Vaccinia Virus protein VP39"/>
    <property type="match status" value="1"/>
</dbReference>
<dbReference type="SUPFAM" id="SSF53335">
    <property type="entry name" value="S-adenosyl-L-methionine-dependent methyltransferases"/>
    <property type="match status" value="1"/>
</dbReference>
<dbReference type="Gene3D" id="3.30.56.70">
    <property type="entry name" value="N2,N2-dimethylguanosine tRNA methyltransferase, C-terminal domain"/>
    <property type="match status" value="1"/>
</dbReference>
<dbReference type="InterPro" id="IPR002905">
    <property type="entry name" value="Trm1"/>
</dbReference>
<evidence type="ECO:0000256" key="3">
    <source>
        <dbReference type="ARBA" id="ARBA00022679"/>
    </source>
</evidence>
<accession>A0A9N9D3L7</accession>
<dbReference type="GO" id="GO:0000049">
    <property type="term" value="F:tRNA binding"/>
    <property type="evidence" value="ECO:0007669"/>
    <property type="project" value="UniProtKB-UniRule"/>
</dbReference>
<keyword evidence="12" id="KW-1185">Reference proteome</keyword>
<dbReference type="NCBIfam" id="TIGR00308">
    <property type="entry name" value="TRM1"/>
    <property type="match status" value="1"/>
</dbReference>
<dbReference type="InterPro" id="IPR042296">
    <property type="entry name" value="tRNA_met_Trm1_C"/>
</dbReference>
<name>A0A9N9D3L7_9GLOM</name>
<keyword evidence="4 9" id="KW-0949">S-adenosyl-L-methionine</keyword>
<protein>
    <recommendedName>
        <fullName evidence="7 9">tRNA (guanine(26)-N(2))-dimethyltransferase</fullName>
        <ecNumber evidence="7 9">2.1.1.216</ecNumber>
    </recommendedName>
</protein>
<evidence type="ECO:0000256" key="2">
    <source>
        <dbReference type="ARBA" id="ARBA00022603"/>
    </source>
</evidence>
<keyword evidence="1 9" id="KW-0820">tRNA-binding</keyword>
<dbReference type="EC" id="2.1.1.216" evidence="7 9"/>